<evidence type="ECO:0000256" key="1">
    <source>
        <dbReference type="ARBA" id="ARBA00006500"/>
    </source>
</evidence>
<dbReference type="InterPro" id="IPR002864">
    <property type="entry name" value="Acyl-ACP_thioesterase_NHD"/>
</dbReference>
<keyword evidence="2" id="KW-0444">Lipid biosynthesis</keyword>
<evidence type="ECO:0000256" key="7">
    <source>
        <dbReference type="ARBA" id="ARBA00023160"/>
    </source>
</evidence>
<dbReference type="Gene3D" id="3.10.129.10">
    <property type="entry name" value="Hotdog Thioesterase"/>
    <property type="match status" value="2"/>
</dbReference>
<dbReference type="Pfam" id="PF01643">
    <property type="entry name" value="Acyl-ACP_TE"/>
    <property type="match status" value="1"/>
</dbReference>
<evidence type="ECO:0000256" key="5">
    <source>
        <dbReference type="ARBA" id="ARBA00022946"/>
    </source>
</evidence>
<sequence>MNNVYNHRVLPQETDFNERITLSALGSLFLNTAGEDALRNHFGPDDLLKLGCGWVVSRFAMQMLEYPKMYDSLKVETWIEDFGTMFTARNFRLYDDKDRIIGFACTQWAVIDINSRRPVNLSRFADWQKFATGETIDMEKPVKIAEAGCECVSQHRVRYSDLDFNKHTNSMKYTEWMVDVLPLEKLENLRVKRFDINYLREARYGQLVNVCLLDSMQESHFELCDENGKALCRSLIQWEKEDGIRPV</sequence>
<protein>
    <submittedName>
        <fullName evidence="10">Acyl-[acyl-carrier-protein] thioesterase</fullName>
    </submittedName>
</protein>
<accession>A0A9D9EGA8</accession>
<evidence type="ECO:0000256" key="6">
    <source>
        <dbReference type="ARBA" id="ARBA00023098"/>
    </source>
</evidence>
<keyword evidence="7" id="KW-0275">Fatty acid biosynthesis</keyword>
<evidence type="ECO:0000259" key="8">
    <source>
        <dbReference type="Pfam" id="PF01643"/>
    </source>
</evidence>
<name>A0A9D9EGA8_9BACT</name>
<dbReference type="GO" id="GO:0016297">
    <property type="term" value="F:fatty acyl-[ACP] hydrolase activity"/>
    <property type="evidence" value="ECO:0007669"/>
    <property type="project" value="InterPro"/>
</dbReference>
<keyword evidence="4" id="KW-0276">Fatty acid metabolism</keyword>
<gene>
    <name evidence="10" type="ORF">IAC32_01115</name>
</gene>
<keyword evidence="3" id="KW-0378">Hydrolase</keyword>
<dbReference type="Pfam" id="PF20791">
    <property type="entry name" value="Acyl-ACP_TE_C"/>
    <property type="match status" value="1"/>
</dbReference>
<dbReference type="InterPro" id="IPR049427">
    <property type="entry name" value="Acyl-ACP_TE_C"/>
</dbReference>
<dbReference type="AlphaFoldDB" id="A0A9D9EGA8"/>
<comment type="caution">
    <text evidence="10">The sequence shown here is derived from an EMBL/GenBank/DDBJ whole genome shotgun (WGS) entry which is preliminary data.</text>
</comment>
<dbReference type="InterPro" id="IPR045023">
    <property type="entry name" value="FATA/B"/>
</dbReference>
<comment type="similarity">
    <text evidence="1">Belongs to the acyl-ACP thioesterase family.</text>
</comment>
<keyword evidence="6" id="KW-0443">Lipid metabolism</keyword>
<reference evidence="10" key="1">
    <citation type="submission" date="2020-10" db="EMBL/GenBank/DDBJ databases">
        <authorList>
            <person name="Gilroy R."/>
        </authorList>
    </citation>
    <scope>NUCLEOTIDE SEQUENCE</scope>
    <source>
        <strain evidence="10">D3-1215</strain>
    </source>
</reference>
<dbReference type="CDD" id="cd00586">
    <property type="entry name" value="4HBT"/>
    <property type="match status" value="1"/>
</dbReference>
<dbReference type="PANTHER" id="PTHR31727:SF6">
    <property type="entry name" value="OLEOYL-ACYL CARRIER PROTEIN THIOESTERASE 1, CHLOROPLASTIC"/>
    <property type="match status" value="1"/>
</dbReference>
<evidence type="ECO:0000313" key="10">
    <source>
        <dbReference type="EMBL" id="MBO8446335.1"/>
    </source>
</evidence>
<evidence type="ECO:0000313" key="11">
    <source>
        <dbReference type="Proteomes" id="UP000823637"/>
    </source>
</evidence>
<dbReference type="GO" id="GO:0000036">
    <property type="term" value="F:acyl carrier activity"/>
    <property type="evidence" value="ECO:0007669"/>
    <property type="project" value="TreeGrafter"/>
</dbReference>
<reference evidence="10" key="2">
    <citation type="journal article" date="2021" name="PeerJ">
        <title>Extensive microbial diversity within the chicken gut microbiome revealed by metagenomics and culture.</title>
        <authorList>
            <person name="Gilroy R."/>
            <person name="Ravi A."/>
            <person name="Getino M."/>
            <person name="Pursley I."/>
            <person name="Horton D.L."/>
            <person name="Alikhan N.F."/>
            <person name="Baker D."/>
            <person name="Gharbi K."/>
            <person name="Hall N."/>
            <person name="Watson M."/>
            <person name="Adriaenssens E.M."/>
            <person name="Foster-Nyarko E."/>
            <person name="Jarju S."/>
            <person name="Secka A."/>
            <person name="Antonio M."/>
            <person name="Oren A."/>
            <person name="Chaudhuri R.R."/>
            <person name="La Ragione R."/>
            <person name="Hildebrand F."/>
            <person name="Pallen M.J."/>
        </authorList>
    </citation>
    <scope>NUCLEOTIDE SEQUENCE</scope>
    <source>
        <strain evidence="10">D3-1215</strain>
    </source>
</reference>
<dbReference type="PANTHER" id="PTHR31727">
    <property type="entry name" value="OLEOYL-ACYL CARRIER PROTEIN THIOESTERASE 1, CHLOROPLASTIC"/>
    <property type="match status" value="1"/>
</dbReference>
<feature type="domain" description="Acyl-ACP thioesterase N-terminal hotdog" evidence="8">
    <location>
        <begin position="7"/>
        <end position="120"/>
    </location>
</feature>
<dbReference type="SUPFAM" id="SSF54637">
    <property type="entry name" value="Thioesterase/thiol ester dehydrase-isomerase"/>
    <property type="match status" value="2"/>
</dbReference>
<dbReference type="EMBL" id="JADIMR010000013">
    <property type="protein sequence ID" value="MBO8446335.1"/>
    <property type="molecule type" value="Genomic_DNA"/>
</dbReference>
<feature type="domain" description="Acyl-ACP thioesterase-like C-terminal" evidence="9">
    <location>
        <begin position="152"/>
        <end position="240"/>
    </location>
</feature>
<dbReference type="Proteomes" id="UP000823637">
    <property type="component" value="Unassembled WGS sequence"/>
</dbReference>
<evidence type="ECO:0000259" key="9">
    <source>
        <dbReference type="Pfam" id="PF20791"/>
    </source>
</evidence>
<proteinExistence type="inferred from homology"/>
<evidence type="ECO:0000256" key="4">
    <source>
        <dbReference type="ARBA" id="ARBA00022832"/>
    </source>
</evidence>
<evidence type="ECO:0000256" key="3">
    <source>
        <dbReference type="ARBA" id="ARBA00022801"/>
    </source>
</evidence>
<organism evidence="10 11">
    <name type="scientific">Candidatus Enterocola intestinipullorum</name>
    <dbReference type="NCBI Taxonomy" id="2840783"/>
    <lineage>
        <taxon>Bacteria</taxon>
        <taxon>Pseudomonadati</taxon>
        <taxon>Bacteroidota</taxon>
        <taxon>Bacteroidia</taxon>
        <taxon>Bacteroidales</taxon>
        <taxon>Candidatus Enterocola</taxon>
    </lineage>
</organism>
<dbReference type="InterPro" id="IPR029069">
    <property type="entry name" value="HotDog_dom_sf"/>
</dbReference>
<evidence type="ECO:0000256" key="2">
    <source>
        <dbReference type="ARBA" id="ARBA00022516"/>
    </source>
</evidence>
<keyword evidence="5" id="KW-0809">Transit peptide</keyword>